<dbReference type="PANTHER" id="PTHR45641">
    <property type="entry name" value="TETRATRICOPEPTIDE REPEAT PROTEIN (AFU_ORTHOLOGUE AFUA_6G03870)"/>
    <property type="match status" value="1"/>
</dbReference>
<dbReference type="InterPro" id="IPR011990">
    <property type="entry name" value="TPR-like_helical_dom_sf"/>
</dbReference>
<dbReference type="AlphaFoldDB" id="A0A821VT07"/>
<dbReference type="PANTHER" id="PTHR45641:SF1">
    <property type="entry name" value="AAA+ ATPASE DOMAIN-CONTAINING PROTEIN"/>
    <property type="match status" value="1"/>
</dbReference>
<reference evidence="4" key="1">
    <citation type="submission" date="2021-02" db="EMBL/GenBank/DDBJ databases">
        <authorList>
            <person name="Nowell W R."/>
        </authorList>
    </citation>
    <scope>NUCLEOTIDE SEQUENCE</scope>
</reference>
<keyword evidence="1" id="KW-0677">Repeat</keyword>
<evidence type="ECO:0000256" key="3">
    <source>
        <dbReference type="PROSITE-ProRule" id="PRU00339"/>
    </source>
</evidence>
<evidence type="ECO:0008006" key="6">
    <source>
        <dbReference type="Google" id="ProtNLM"/>
    </source>
</evidence>
<sequence length="80" mass="8961">DVQLHSHNPNLTAIASYSNNVGVVYLKQGKYSDAAKSFDRALKILQQLNESNNPDLASTYDNLGDAYVLQDKYDDALTYY</sequence>
<feature type="non-terminal residue" evidence="4">
    <location>
        <position position="1"/>
    </location>
</feature>
<dbReference type="SMART" id="SM00028">
    <property type="entry name" value="TPR"/>
    <property type="match status" value="1"/>
</dbReference>
<keyword evidence="2 3" id="KW-0802">TPR repeat</keyword>
<protein>
    <recommendedName>
        <fullName evidence="6">Tetratricopeptide repeat protein</fullName>
    </recommendedName>
</protein>
<dbReference type="Gene3D" id="1.25.40.10">
    <property type="entry name" value="Tetratricopeptide repeat domain"/>
    <property type="match status" value="1"/>
</dbReference>
<dbReference type="PROSITE" id="PS50293">
    <property type="entry name" value="TPR_REGION"/>
    <property type="match status" value="1"/>
</dbReference>
<feature type="non-terminal residue" evidence="4">
    <location>
        <position position="80"/>
    </location>
</feature>
<accession>A0A821VT07</accession>
<name>A0A821VT07_9BILA</name>
<dbReference type="Proteomes" id="UP000663873">
    <property type="component" value="Unassembled WGS sequence"/>
</dbReference>
<dbReference type="InterPro" id="IPR019734">
    <property type="entry name" value="TPR_rpt"/>
</dbReference>
<evidence type="ECO:0000256" key="1">
    <source>
        <dbReference type="ARBA" id="ARBA00022737"/>
    </source>
</evidence>
<organism evidence="4 5">
    <name type="scientific">Rotaria socialis</name>
    <dbReference type="NCBI Taxonomy" id="392032"/>
    <lineage>
        <taxon>Eukaryota</taxon>
        <taxon>Metazoa</taxon>
        <taxon>Spiralia</taxon>
        <taxon>Gnathifera</taxon>
        <taxon>Rotifera</taxon>
        <taxon>Eurotatoria</taxon>
        <taxon>Bdelloidea</taxon>
        <taxon>Philodinida</taxon>
        <taxon>Philodinidae</taxon>
        <taxon>Rotaria</taxon>
    </lineage>
</organism>
<evidence type="ECO:0000313" key="5">
    <source>
        <dbReference type="Proteomes" id="UP000663873"/>
    </source>
</evidence>
<feature type="repeat" description="TPR" evidence="3">
    <location>
        <begin position="15"/>
        <end position="48"/>
    </location>
</feature>
<dbReference type="EMBL" id="CAJOBP010080789">
    <property type="protein sequence ID" value="CAF4914160.1"/>
    <property type="molecule type" value="Genomic_DNA"/>
</dbReference>
<gene>
    <name evidence="4" type="ORF">UJA718_LOCUS46109</name>
</gene>
<evidence type="ECO:0000313" key="4">
    <source>
        <dbReference type="EMBL" id="CAF4914160.1"/>
    </source>
</evidence>
<keyword evidence="5" id="KW-1185">Reference proteome</keyword>
<dbReference type="Pfam" id="PF13424">
    <property type="entry name" value="TPR_12"/>
    <property type="match status" value="1"/>
</dbReference>
<comment type="caution">
    <text evidence="4">The sequence shown here is derived from an EMBL/GenBank/DDBJ whole genome shotgun (WGS) entry which is preliminary data.</text>
</comment>
<dbReference type="SUPFAM" id="SSF48452">
    <property type="entry name" value="TPR-like"/>
    <property type="match status" value="1"/>
</dbReference>
<proteinExistence type="predicted"/>
<evidence type="ECO:0000256" key="2">
    <source>
        <dbReference type="ARBA" id="ARBA00022803"/>
    </source>
</evidence>
<dbReference type="PROSITE" id="PS50005">
    <property type="entry name" value="TPR"/>
    <property type="match status" value="1"/>
</dbReference>